<name>A0ABV1B2Y7_9FIRM</name>
<protein>
    <submittedName>
        <fullName evidence="1">Uncharacterized protein</fullName>
    </submittedName>
</protein>
<evidence type="ECO:0000313" key="2">
    <source>
        <dbReference type="Proteomes" id="UP001469749"/>
    </source>
</evidence>
<dbReference type="RefSeq" id="WP_349083826.1">
    <property type="nucleotide sequence ID" value="NZ_JBBMEK010000014.1"/>
</dbReference>
<gene>
    <name evidence="1" type="ORF">WMO25_02175</name>
</gene>
<reference evidence="1 2" key="1">
    <citation type="submission" date="2024-03" db="EMBL/GenBank/DDBJ databases">
        <title>Human intestinal bacterial collection.</title>
        <authorList>
            <person name="Pauvert C."/>
            <person name="Hitch T.C.A."/>
            <person name="Clavel T."/>
        </authorList>
    </citation>
    <scope>NUCLEOTIDE SEQUENCE [LARGE SCALE GENOMIC DNA]</scope>
    <source>
        <strain evidence="1 2">CLA-AA-H190</strain>
    </source>
</reference>
<sequence length="145" mass="17183">MLTEKVNSAITDQMIRELRSRLQIGDLVQVLKWDGWKGQKRDEAAARRVVCPIVGIYKHLITVRLEEGYLESFSYVDLFRQYDIKYLTMTEKKRTRYLNLVKKRAYTLNQYESTGKEKYLRKVDAIDKVLDELVIVMDQTRRLCG</sequence>
<proteinExistence type="predicted"/>
<keyword evidence="2" id="KW-1185">Reference proteome</keyword>
<comment type="caution">
    <text evidence="1">The sequence shown here is derived from an EMBL/GenBank/DDBJ whole genome shotgun (WGS) entry which is preliminary data.</text>
</comment>
<dbReference type="Proteomes" id="UP001469749">
    <property type="component" value="Unassembled WGS sequence"/>
</dbReference>
<organism evidence="1 2">
    <name type="scientific">Coprococcus intestinihominis</name>
    <dbReference type="NCBI Taxonomy" id="3133154"/>
    <lineage>
        <taxon>Bacteria</taxon>
        <taxon>Bacillati</taxon>
        <taxon>Bacillota</taxon>
        <taxon>Clostridia</taxon>
        <taxon>Lachnospirales</taxon>
        <taxon>Lachnospiraceae</taxon>
        <taxon>Coprococcus</taxon>
    </lineage>
</organism>
<accession>A0ABV1B2Y7</accession>
<evidence type="ECO:0000313" key="1">
    <source>
        <dbReference type="EMBL" id="MEQ2363901.1"/>
    </source>
</evidence>
<dbReference type="EMBL" id="JBBMEK010000014">
    <property type="protein sequence ID" value="MEQ2363901.1"/>
    <property type="molecule type" value="Genomic_DNA"/>
</dbReference>